<feature type="chain" id="PRO_5012452635" description="WW domain-containing protein" evidence="2">
    <location>
        <begin position="16"/>
        <end position="119"/>
    </location>
</feature>
<accession>A0A0N8JYB0</accession>
<dbReference type="AlphaFoldDB" id="A0A0N8JYB0"/>
<dbReference type="InterPro" id="IPR001202">
    <property type="entry name" value="WW_dom"/>
</dbReference>
<keyword evidence="2" id="KW-0732">Signal</keyword>
<dbReference type="Pfam" id="PF00397">
    <property type="entry name" value="WW"/>
    <property type="match status" value="1"/>
</dbReference>
<dbReference type="EMBL" id="JARO02005921">
    <property type="protein sequence ID" value="KPP66033.1"/>
    <property type="molecule type" value="Genomic_DNA"/>
</dbReference>
<dbReference type="CDD" id="cd00201">
    <property type="entry name" value="WW"/>
    <property type="match status" value="1"/>
</dbReference>
<evidence type="ECO:0000256" key="1">
    <source>
        <dbReference type="SAM" id="MobiDB-lite"/>
    </source>
</evidence>
<reference evidence="4 5" key="1">
    <citation type="submission" date="2015-08" db="EMBL/GenBank/DDBJ databases">
        <title>The genome of the Asian arowana (Scleropages formosus).</title>
        <authorList>
            <person name="Tan M.H."/>
            <person name="Gan H.M."/>
            <person name="Croft L.J."/>
            <person name="Austin C.M."/>
        </authorList>
    </citation>
    <scope>NUCLEOTIDE SEQUENCE [LARGE SCALE GENOMIC DNA]</scope>
    <source>
        <strain evidence="4">Aro1</strain>
    </source>
</reference>
<dbReference type="Proteomes" id="UP000034805">
    <property type="component" value="Unassembled WGS sequence"/>
</dbReference>
<protein>
    <recommendedName>
        <fullName evidence="3">WW domain-containing protein</fullName>
    </recommendedName>
</protein>
<proteinExistence type="predicted"/>
<feature type="region of interest" description="Disordered" evidence="1">
    <location>
        <begin position="82"/>
        <end position="119"/>
    </location>
</feature>
<evidence type="ECO:0000259" key="3">
    <source>
        <dbReference type="Pfam" id="PF00397"/>
    </source>
</evidence>
<sequence length="119" mass="13883">MQLFCCIFFFHQMFSTLPRRLALISFKSLSSCGWHGKAAKLRCLQNGRPGDQDVTGDVYFFNFFTGESTWDHPCTEFYRQQVSRERERAKSCGTPGKKKERKTKKEKGKKDKEFTRAPV</sequence>
<evidence type="ECO:0000313" key="4">
    <source>
        <dbReference type="EMBL" id="KPP66033.1"/>
    </source>
</evidence>
<evidence type="ECO:0000256" key="2">
    <source>
        <dbReference type="SAM" id="SignalP"/>
    </source>
</evidence>
<feature type="compositionally biased region" description="Basic residues" evidence="1">
    <location>
        <begin position="96"/>
        <end position="107"/>
    </location>
</feature>
<gene>
    <name evidence="4" type="ORF">Z043_115511</name>
</gene>
<dbReference type="PANTHER" id="PTHR21715:SF0">
    <property type="entry name" value="RH04127P"/>
    <property type="match status" value="1"/>
</dbReference>
<dbReference type="SUPFAM" id="SSF51045">
    <property type="entry name" value="WW domain"/>
    <property type="match status" value="1"/>
</dbReference>
<name>A0A0N8JYB0_SCLFO</name>
<evidence type="ECO:0000313" key="5">
    <source>
        <dbReference type="Proteomes" id="UP000034805"/>
    </source>
</evidence>
<feature type="domain" description="WW" evidence="3">
    <location>
        <begin position="54"/>
        <end position="73"/>
    </location>
</feature>
<dbReference type="Gene3D" id="3.30.1470.10">
    <property type="entry name" value="Photosystem I PsaD, reaction center subunit II"/>
    <property type="match status" value="1"/>
</dbReference>
<feature type="non-terminal residue" evidence="4">
    <location>
        <position position="119"/>
    </location>
</feature>
<organism evidence="4 5">
    <name type="scientific">Scleropages formosus</name>
    <name type="common">Asian bonytongue</name>
    <name type="synonym">Osteoglossum formosum</name>
    <dbReference type="NCBI Taxonomy" id="113540"/>
    <lineage>
        <taxon>Eukaryota</taxon>
        <taxon>Metazoa</taxon>
        <taxon>Chordata</taxon>
        <taxon>Craniata</taxon>
        <taxon>Vertebrata</taxon>
        <taxon>Euteleostomi</taxon>
        <taxon>Actinopterygii</taxon>
        <taxon>Neopterygii</taxon>
        <taxon>Teleostei</taxon>
        <taxon>Osteoglossocephala</taxon>
        <taxon>Osteoglossomorpha</taxon>
        <taxon>Osteoglossiformes</taxon>
        <taxon>Osteoglossidae</taxon>
        <taxon>Scleropages</taxon>
    </lineage>
</organism>
<dbReference type="InterPro" id="IPR036020">
    <property type="entry name" value="WW_dom_sf"/>
</dbReference>
<dbReference type="InterPro" id="IPR053233">
    <property type="entry name" value="ABRA-related"/>
</dbReference>
<dbReference type="PANTHER" id="PTHR21715">
    <property type="entry name" value="RH04127P"/>
    <property type="match status" value="1"/>
</dbReference>
<feature type="compositionally biased region" description="Basic and acidic residues" evidence="1">
    <location>
        <begin position="108"/>
        <end position="119"/>
    </location>
</feature>
<comment type="caution">
    <text evidence="4">The sequence shown here is derived from an EMBL/GenBank/DDBJ whole genome shotgun (WGS) entry which is preliminary data.</text>
</comment>
<feature type="signal peptide" evidence="2">
    <location>
        <begin position="1"/>
        <end position="15"/>
    </location>
</feature>